<dbReference type="InterPro" id="IPR056884">
    <property type="entry name" value="NPHP3-like_N"/>
</dbReference>
<dbReference type="HOGENOM" id="CLU_002341_6_1_1"/>
<reference evidence="4 5" key="1">
    <citation type="journal article" date="2009" name="PLoS Genet.">
        <title>The genome of Nectria haematococca: contribution of supernumerary chromosomes to gene expansion.</title>
        <authorList>
            <person name="Coleman J.J."/>
            <person name="Rounsley S.D."/>
            <person name="Rodriguez-Carres M."/>
            <person name="Kuo A."/>
            <person name="Wasmann C.C."/>
            <person name="Grimwood J."/>
            <person name="Schmutz J."/>
            <person name="Taga M."/>
            <person name="White G.J."/>
            <person name="Zhou S."/>
            <person name="Schwartz D.C."/>
            <person name="Freitag M."/>
            <person name="Ma L.J."/>
            <person name="Danchin E.G."/>
            <person name="Henrissat B."/>
            <person name="Coutinho P.M."/>
            <person name="Nelson D.R."/>
            <person name="Straney D."/>
            <person name="Napoli C.A."/>
            <person name="Barker B.M."/>
            <person name="Gribskov M."/>
            <person name="Rep M."/>
            <person name="Kroken S."/>
            <person name="Molnar I."/>
            <person name="Rensing C."/>
            <person name="Kennell J.C."/>
            <person name="Zamora J."/>
            <person name="Farman M.L."/>
            <person name="Selker E.U."/>
            <person name="Salamov A."/>
            <person name="Shapiro H."/>
            <person name="Pangilinan J."/>
            <person name="Lindquist E."/>
            <person name="Lamers C."/>
            <person name="Grigoriev I.V."/>
            <person name="Geiser D.M."/>
            <person name="Covert S.F."/>
            <person name="Temporini E."/>
            <person name="Vanetten H.D."/>
        </authorList>
    </citation>
    <scope>NUCLEOTIDE SEQUENCE [LARGE SCALE GENOMIC DNA]</scope>
    <source>
        <strain evidence="5">ATCC MYA-4622 / CBS 123669 / FGSC 9596 / NRRL 45880 / 77-13-4</strain>
    </source>
</reference>
<dbReference type="OrthoDB" id="443402at2759"/>
<keyword evidence="1" id="KW-0677">Repeat</keyword>
<dbReference type="OMA" id="TAKACDE"/>
<evidence type="ECO:0000259" key="3">
    <source>
        <dbReference type="Pfam" id="PF25053"/>
    </source>
</evidence>
<dbReference type="KEGG" id="nhe:NECHADRAFT_83494"/>
<dbReference type="InterPro" id="IPR027417">
    <property type="entry name" value="P-loop_NTPase"/>
</dbReference>
<feature type="domain" description="Nephrocystin 3-like N-terminal" evidence="2">
    <location>
        <begin position="202"/>
        <end position="385"/>
    </location>
</feature>
<dbReference type="VEuPathDB" id="FungiDB:NECHADRAFT_83494"/>
<protein>
    <submittedName>
        <fullName evidence="4">Uncharacterized protein</fullName>
    </submittedName>
</protein>
<evidence type="ECO:0000256" key="1">
    <source>
        <dbReference type="ARBA" id="ARBA00022737"/>
    </source>
</evidence>
<dbReference type="PANTHER" id="PTHR10039">
    <property type="entry name" value="AMELOGENIN"/>
    <property type="match status" value="1"/>
</dbReference>
<dbReference type="RefSeq" id="XP_003047138.1">
    <property type="nucleotide sequence ID" value="XM_003047092.1"/>
</dbReference>
<dbReference type="AlphaFoldDB" id="C7Z463"/>
<proteinExistence type="predicted"/>
<sequence>MPGDHPPDHEVTSLAIHAELAAIGLASNILQFTEVGIKLFLAAREKYQSVSGRGEEDEDIVTDMGRLRTLANTIREDSKPHVKETDAEIYRIALSCSREASSLIETLDRLGVGNGKHHGWESFRKALKQLSKSSESEKKENRLRKLQGDITLHLVTASKLVAQLEKLATEVPHVKRQQTILQSLYFDKIKDRQTEIKDHHKNTFEWILASEDTPFSQWLMDDTDLFWIKGKPGSGKSTLMKFLATHDNTKKRLQSWGGKDTVVIAGHFFWIAGTPMQKDLLGLWRTLLCQVLKECPALIETVCASRWAEVDGPSVSEPWHKDDLYKAMETLSSQRSLDVKFCFFVDGLDEYTGGEKERSGGFQQLINPLKTLASSRSIKICVSSRPWTEFDELLGQEEQVRLEDLTREDIRRFVEDDLGSNPRFQKLASKYKRCESIPGLIIERADGVFLWVYLVIRSLSRGLVHADNYPELRKRLDDIPSDLEKYFKQMLKSIDPFYKDQTLRIFQTVVAAEQSLPLLGFKFLDQELEDAGYSVKMKPQQWSLDEVKETCQSVKERLDGRCRDLLYFREKVDHMGLVFRFRVDFLHRTVRDFLLNTNILDDMVKEAKEEAKKKGKQRNFDPRLALCNMMLALTKLRTINNQVLKERDQLFALTDSLMYYARQIEESVIRPEQTASGSRTQLSQVFVILDELDRSISKRQKGDEKHWTNQKREPMESFLRDRGSLHENGGKTFLAAAIQAGLELYVKDRLNQGKSQLRKDGRPLLDYALRLIMASPVQLSNSEEGPMLGILEHLLKLKANPNYRINMYARKTPWELFLYECYGHASRGSLSESITDDIARALELMIENGADVTCTFEVDDGYRVVGVAEVIDKLKFREDQIERLGDLISRRKGSGSWLSRVSKWAFRM</sequence>
<dbReference type="EMBL" id="GG698909">
    <property type="protein sequence ID" value="EEU41425.1"/>
    <property type="molecule type" value="Genomic_DNA"/>
</dbReference>
<keyword evidence="5" id="KW-1185">Reference proteome</keyword>
<dbReference type="Proteomes" id="UP000005206">
    <property type="component" value="Chromosome 8"/>
</dbReference>
<name>C7Z463_FUSV7</name>
<dbReference type="SUPFAM" id="SSF52540">
    <property type="entry name" value="P-loop containing nucleoside triphosphate hydrolases"/>
    <property type="match status" value="1"/>
</dbReference>
<dbReference type="Pfam" id="PF24883">
    <property type="entry name" value="NPHP3_N"/>
    <property type="match status" value="1"/>
</dbReference>
<dbReference type="GeneID" id="9675310"/>
<evidence type="ECO:0000259" key="2">
    <source>
        <dbReference type="Pfam" id="PF24883"/>
    </source>
</evidence>
<dbReference type="PANTHER" id="PTHR10039:SF5">
    <property type="entry name" value="NACHT DOMAIN-CONTAINING PROTEIN"/>
    <property type="match status" value="1"/>
</dbReference>
<gene>
    <name evidence="4" type="ORF">NECHADRAFT_83494</name>
</gene>
<dbReference type="InParanoid" id="C7Z463"/>
<organism evidence="4 5">
    <name type="scientific">Fusarium vanettenii (strain ATCC MYA-4622 / CBS 123669 / FGSC 9596 / NRRL 45880 / 77-13-4)</name>
    <name type="common">Fusarium solani subsp. pisi</name>
    <dbReference type="NCBI Taxonomy" id="660122"/>
    <lineage>
        <taxon>Eukaryota</taxon>
        <taxon>Fungi</taxon>
        <taxon>Dikarya</taxon>
        <taxon>Ascomycota</taxon>
        <taxon>Pezizomycotina</taxon>
        <taxon>Sordariomycetes</taxon>
        <taxon>Hypocreomycetidae</taxon>
        <taxon>Hypocreales</taxon>
        <taxon>Nectriaceae</taxon>
        <taxon>Fusarium</taxon>
        <taxon>Fusarium solani species complex</taxon>
        <taxon>Fusarium vanettenii</taxon>
    </lineage>
</organism>
<evidence type="ECO:0000313" key="5">
    <source>
        <dbReference type="Proteomes" id="UP000005206"/>
    </source>
</evidence>
<dbReference type="eggNOG" id="ENOG502SHWY">
    <property type="taxonomic scope" value="Eukaryota"/>
</dbReference>
<accession>C7Z463</accession>
<evidence type="ECO:0000313" key="4">
    <source>
        <dbReference type="EMBL" id="EEU41425.1"/>
    </source>
</evidence>
<dbReference type="InterPro" id="IPR056693">
    <property type="entry name" value="DUF7791"/>
</dbReference>
<dbReference type="Gene3D" id="3.40.50.300">
    <property type="entry name" value="P-loop containing nucleotide triphosphate hydrolases"/>
    <property type="match status" value="1"/>
</dbReference>
<dbReference type="Pfam" id="PF25053">
    <property type="entry name" value="DUF7791"/>
    <property type="match status" value="1"/>
</dbReference>
<feature type="domain" description="DUF7791" evidence="3">
    <location>
        <begin position="493"/>
        <end position="635"/>
    </location>
</feature>